<keyword evidence="1" id="KW-0805">Transcription regulation</keyword>
<protein>
    <submittedName>
        <fullName evidence="6">TetR family transcriptional regulator</fullName>
    </submittedName>
</protein>
<dbReference type="PROSITE" id="PS50977">
    <property type="entry name" value="HTH_TETR_2"/>
    <property type="match status" value="1"/>
</dbReference>
<gene>
    <name evidence="6" type="ORF">HC352_01320</name>
</gene>
<evidence type="ECO:0000259" key="5">
    <source>
        <dbReference type="PROSITE" id="PS50977"/>
    </source>
</evidence>
<dbReference type="AlphaFoldDB" id="A0A6H2EJB5"/>
<dbReference type="PRINTS" id="PR00455">
    <property type="entry name" value="HTHTETR"/>
</dbReference>
<dbReference type="RefSeq" id="WP_168917232.1">
    <property type="nucleotide sequence ID" value="NZ_CP050804.1"/>
</dbReference>
<dbReference type="InterPro" id="IPR050109">
    <property type="entry name" value="HTH-type_TetR-like_transc_reg"/>
</dbReference>
<dbReference type="Pfam" id="PF17937">
    <property type="entry name" value="TetR_C_28"/>
    <property type="match status" value="1"/>
</dbReference>
<dbReference type="SUPFAM" id="SSF46689">
    <property type="entry name" value="Homeodomain-like"/>
    <property type="match status" value="1"/>
</dbReference>
<evidence type="ECO:0000256" key="4">
    <source>
        <dbReference type="PROSITE-ProRule" id="PRU00335"/>
    </source>
</evidence>
<keyword evidence="2 4" id="KW-0238">DNA-binding</keyword>
<dbReference type="PANTHER" id="PTHR30055">
    <property type="entry name" value="HTH-TYPE TRANSCRIPTIONAL REGULATOR RUTR"/>
    <property type="match status" value="1"/>
</dbReference>
<proteinExistence type="predicted"/>
<dbReference type="InterPro" id="IPR009057">
    <property type="entry name" value="Homeodomain-like_sf"/>
</dbReference>
<dbReference type="Gene3D" id="1.10.357.10">
    <property type="entry name" value="Tetracycline Repressor, domain 2"/>
    <property type="match status" value="1"/>
</dbReference>
<evidence type="ECO:0000313" key="7">
    <source>
        <dbReference type="Proteomes" id="UP000502298"/>
    </source>
</evidence>
<feature type="domain" description="HTH tetR-type" evidence="5">
    <location>
        <begin position="3"/>
        <end position="63"/>
    </location>
</feature>
<dbReference type="SUPFAM" id="SSF48498">
    <property type="entry name" value="Tetracyclin repressor-like, C-terminal domain"/>
    <property type="match status" value="1"/>
</dbReference>
<evidence type="ECO:0000256" key="2">
    <source>
        <dbReference type="ARBA" id="ARBA00023125"/>
    </source>
</evidence>
<dbReference type="GO" id="GO:0003700">
    <property type="term" value="F:DNA-binding transcription factor activity"/>
    <property type="evidence" value="ECO:0007669"/>
    <property type="project" value="TreeGrafter"/>
</dbReference>
<feature type="DNA-binding region" description="H-T-H motif" evidence="4">
    <location>
        <begin position="26"/>
        <end position="45"/>
    </location>
</feature>
<organism evidence="6 7">
    <name type="scientific">Arcanobacterium buesumense</name>
    <dbReference type="NCBI Taxonomy" id="2722751"/>
    <lineage>
        <taxon>Bacteria</taxon>
        <taxon>Bacillati</taxon>
        <taxon>Actinomycetota</taxon>
        <taxon>Actinomycetes</taxon>
        <taxon>Actinomycetales</taxon>
        <taxon>Actinomycetaceae</taxon>
        <taxon>Arcanobacterium</taxon>
    </lineage>
</organism>
<dbReference type="InterPro" id="IPR001647">
    <property type="entry name" value="HTH_TetR"/>
</dbReference>
<dbReference type="GO" id="GO:0000976">
    <property type="term" value="F:transcription cis-regulatory region binding"/>
    <property type="evidence" value="ECO:0007669"/>
    <property type="project" value="TreeGrafter"/>
</dbReference>
<sequence length="181" mass="20073">MRTSKKTEILQTIVDIIEELGISGVTYEAVANRSGMSKSGLIYHFPSREHMLREVHHFMASQWEQHLLATVTNPAAAIDVETKLRANLAVSQHAATRAELMMAIDASSDPDIYAIWADKLDNWTVTPDNITTDAQACQAYLVQLIADGLWAHDYINGHRLTPNQRKALADAAARLIPTVQP</sequence>
<accession>A0A6H2EJB5</accession>
<keyword evidence="3" id="KW-0804">Transcription</keyword>
<dbReference type="PANTHER" id="PTHR30055:SF234">
    <property type="entry name" value="HTH-TYPE TRANSCRIPTIONAL REGULATOR BETI"/>
    <property type="match status" value="1"/>
</dbReference>
<dbReference type="KEGG" id="arca:HC352_01320"/>
<dbReference type="InterPro" id="IPR041479">
    <property type="entry name" value="TetR_CgmR_C"/>
</dbReference>
<evidence type="ECO:0000256" key="3">
    <source>
        <dbReference type="ARBA" id="ARBA00023163"/>
    </source>
</evidence>
<evidence type="ECO:0000256" key="1">
    <source>
        <dbReference type="ARBA" id="ARBA00023015"/>
    </source>
</evidence>
<dbReference type="Proteomes" id="UP000502298">
    <property type="component" value="Chromosome"/>
</dbReference>
<dbReference type="EMBL" id="CP050804">
    <property type="protein sequence ID" value="QJC21290.1"/>
    <property type="molecule type" value="Genomic_DNA"/>
</dbReference>
<keyword evidence="7" id="KW-1185">Reference proteome</keyword>
<evidence type="ECO:0000313" key="6">
    <source>
        <dbReference type="EMBL" id="QJC21290.1"/>
    </source>
</evidence>
<name>A0A6H2EJB5_9ACTO</name>
<dbReference type="InterPro" id="IPR036271">
    <property type="entry name" value="Tet_transcr_reg_TetR-rel_C_sf"/>
</dbReference>
<reference evidence="6 7" key="1">
    <citation type="submission" date="2020-03" db="EMBL/GenBank/DDBJ databases">
        <title>Complete genome of Arcanobacterium buesumensis sp. nov. strain 2701.</title>
        <authorList>
            <person name="Borowiak M."/>
            <person name="Alssahen M."/>
            <person name="Laemmler C."/>
            <person name="Malorny B."/>
            <person name="Hassan A."/>
            <person name="Prenger-Berninghoff E."/>
            <person name="Ploetz M."/>
            <person name="Abdulmawjood A."/>
        </authorList>
    </citation>
    <scope>NUCLEOTIDE SEQUENCE [LARGE SCALE GENOMIC DNA]</scope>
    <source>
        <strain evidence="6 7">2701</strain>
    </source>
</reference>
<dbReference type="Pfam" id="PF00440">
    <property type="entry name" value="TetR_N"/>
    <property type="match status" value="1"/>
</dbReference>